<dbReference type="OrthoDB" id="9802426at2"/>
<reference evidence="7 8" key="1">
    <citation type="submission" date="2019-03" db="EMBL/GenBank/DDBJ databases">
        <title>The genome sequence of Nitrosococcus wardiae strain D1FHST reveals the archetypal metabolic capacity of ammonia-oxidizing Gammaproteobacteria.</title>
        <authorList>
            <person name="Wang L."/>
            <person name="Lim C.K."/>
            <person name="Hanson T.E."/>
            <person name="Dang H."/>
            <person name="Klotz M.G."/>
        </authorList>
    </citation>
    <scope>NUCLEOTIDE SEQUENCE [LARGE SCALE GENOMIC DNA]</scope>
    <source>
        <strain evidence="7 8">D1FHS</strain>
    </source>
</reference>
<dbReference type="SMART" id="SM00448">
    <property type="entry name" value="REC"/>
    <property type="match status" value="1"/>
</dbReference>
<proteinExistence type="predicted"/>
<evidence type="ECO:0000256" key="3">
    <source>
        <dbReference type="ARBA" id="ARBA00023163"/>
    </source>
</evidence>
<dbReference type="AlphaFoldDB" id="A0A4P7C292"/>
<dbReference type="Pfam" id="PF00196">
    <property type="entry name" value="GerE"/>
    <property type="match status" value="1"/>
</dbReference>
<evidence type="ECO:0000313" key="8">
    <source>
        <dbReference type="Proteomes" id="UP000294325"/>
    </source>
</evidence>
<dbReference type="InterPro" id="IPR036388">
    <property type="entry name" value="WH-like_DNA-bd_sf"/>
</dbReference>
<evidence type="ECO:0000256" key="2">
    <source>
        <dbReference type="ARBA" id="ARBA00023125"/>
    </source>
</evidence>
<dbReference type="RefSeq" id="WP_134359027.1">
    <property type="nucleotide sequence ID" value="NZ_CP038033.1"/>
</dbReference>
<dbReference type="InterPro" id="IPR001789">
    <property type="entry name" value="Sig_transdc_resp-reg_receiver"/>
</dbReference>
<evidence type="ECO:0000313" key="7">
    <source>
        <dbReference type="EMBL" id="QBQ55770.1"/>
    </source>
</evidence>
<dbReference type="SUPFAM" id="SSF52172">
    <property type="entry name" value="CheY-like"/>
    <property type="match status" value="1"/>
</dbReference>
<dbReference type="CDD" id="cd06170">
    <property type="entry name" value="LuxR_C_like"/>
    <property type="match status" value="1"/>
</dbReference>
<dbReference type="Proteomes" id="UP000294325">
    <property type="component" value="Chromosome"/>
</dbReference>
<name>A0A4P7C292_9GAMM</name>
<dbReference type="GO" id="GO:0003677">
    <property type="term" value="F:DNA binding"/>
    <property type="evidence" value="ECO:0007669"/>
    <property type="project" value="UniProtKB-KW"/>
</dbReference>
<feature type="domain" description="Response regulatory" evidence="6">
    <location>
        <begin position="31"/>
        <end position="145"/>
    </location>
</feature>
<keyword evidence="2" id="KW-0238">DNA-binding</keyword>
<dbReference type="Gene3D" id="3.40.50.2300">
    <property type="match status" value="1"/>
</dbReference>
<dbReference type="Pfam" id="PF00072">
    <property type="entry name" value="Response_reg"/>
    <property type="match status" value="1"/>
</dbReference>
<dbReference type="InterPro" id="IPR011006">
    <property type="entry name" value="CheY-like_superfamily"/>
</dbReference>
<dbReference type="PROSITE" id="PS50043">
    <property type="entry name" value="HTH_LUXR_2"/>
    <property type="match status" value="1"/>
</dbReference>
<dbReference type="GO" id="GO:0000160">
    <property type="term" value="P:phosphorelay signal transduction system"/>
    <property type="evidence" value="ECO:0007669"/>
    <property type="project" value="InterPro"/>
</dbReference>
<dbReference type="SMART" id="SM00421">
    <property type="entry name" value="HTH_LUXR"/>
    <property type="match status" value="1"/>
</dbReference>
<evidence type="ECO:0000259" key="6">
    <source>
        <dbReference type="PROSITE" id="PS50110"/>
    </source>
</evidence>
<accession>A0A4P7C292</accession>
<organism evidence="7 8">
    <name type="scientific">Nitrosococcus wardiae</name>
    <dbReference type="NCBI Taxonomy" id="1814290"/>
    <lineage>
        <taxon>Bacteria</taxon>
        <taxon>Pseudomonadati</taxon>
        <taxon>Pseudomonadota</taxon>
        <taxon>Gammaproteobacteria</taxon>
        <taxon>Chromatiales</taxon>
        <taxon>Chromatiaceae</taxon>
        <taxon>Nitrosococcus</taxon>
    </lineage>
</organism>
<dbReference type="PANTHER" id="PTHR44688">
    <property type="entry name" value="DNA-BINDING TRANSCRIPTIONAL ACTIVATOR DEVR_DOSR"/>
    <property type="match status" value="1"/>
</dbReference>
<dbReference type="Gene3D" id="1.10.10.10">
    <property type="entry name" value="Winged helix-like DNA-binding domain superfamily/Winged helix DNA-binding domain"/>
    <property type="match status" value="1"/>
</dbReference>
<dbReference type="InterPro" id="IPR000792">
    <property type="entry name" value="Tscrpt_reg_LuxR_C"/>
</dbReference>
<evidence type="ECO:0000259" key="5">
    <source>
        <dbReference type="PROSITE" id="PS50043"/>
    </source>
</evidence>
<feature type="domain" description="HTH luxR-type" evidence="5">
    <location>
        <begin position="162"/>
        <end position="227"/>
    </location>
</feature>
<dbReference type="KEGG" id="nwr:E3U44_15550"/>
<dbReference type="PRINTS" id="PR00038">
    <property type="entry name" value="HTHLUXR"/>
</dbReference>
<protein>
    <submittedName>
        <fullName evidence="7">Response regulator transcription factor</fullName>
    </submittedName>
</protein>
<dbReference type="EMBL" id="CP038033">
    <property type="protein sequence ID" value="QBQ55770.1"/>
    <property type="molecule type" value="Genomic_DNA"/>
</dbReference>
<sequence>MNHSHPNPITDLTQYRRSFGDIPEPMSPAATLFIVSGDSGMRQALCRMSESMGIPYTAYATAEAFLAGFDPTLPGCLLLDIHAPQMGGLRLQQYLQHQDSWLPLLFVSRGATVPEAAQAIQGGAVDFIIRPLECIELLKARIEACLAQVRQNQITQHKEAEITARLARLTRREWEIMEGMIAGKLSKQMALEWNVSIKTVESHRARVMKKLQVGNYTELINLVLSQQEKTREVTPIRGRVPLE</sequence>
<dbReference type="PROSITE" id="PS50110">
    <property type="entry name" value="RESPONSE_REGULATORY"/>
    <property type="match status" value="1"/>
</dbReference>
<keyword evidence="3" id="KW-0804">Transcription</keyword>
<keyword evidence="4" id="KW-0597">Phosphoprotein</keyword>
<dbReference type="GO" id="GO:0006355">
    <property type="term" value="P:regulation of DNA-templated transcription"/>
    <property type="evidence" value="ECO:0007669"/>
    <property type="project" value="InterPro"/>
</dbReference>
<feature type="modified residue" description="4-aspartylphosphate" evidence="4">
    <location>
        <position position="80"/>
    </location>
</feature>
<evidence type="ECO:0000256" key="4">
    <source>
        <dbReference type="PROSITE-ProRule" id="PRU00169"/>
    </source>
</evidence>
<keyword evidence="1" id="KW-0805">Transcription regulation</keyword>
<evidence type="ECO:0000256" key="1">
    <source>
        <dbReference type="ARBA" id="ARBA00023015"/>
    </source>
</evidence>
<dbReference type="PANTHER" id="PTHR44688:SF16">
    <property type="entry name" value="DNA-BINDING TRANSCRIPTIONAL ACTIVATOR DEVR_DOSR"/>
    <property type="match status" value="1"/>
</dbReference>
<gene>
    <name evidence="7" type="ORF">E3U44_15550</name>
</gene>
<keyword evidence="8" id="KW-1185">Reference proteome</keyword>